<keyword evidence="5" id="KW-1133">Transmembrane helix</keyword>
<evidence type="ECO:0000256" key="2">
    <source>
        <dbReference type="ARBA" id="ARBA00023127"/>
    </source>
</evidence>
<feature type="transmembrane region" description="Helical" evidence="5">
    <location>
        <begin position="182"/>
        <end position="203"/>
    </location>
</feature>
<evidence type="ECO:0000259" key="6">
    <source>
        <dbReference type="Pfam" id="PF00134"/>
    </source>
</evidence>
<keyword evidence="5" id="KW-0472">Membrane</keyword>
<feature type="domain" description="Cyclin N-terminal" evidence="6">
    <location>
        <begin position="117"/>
        <end position="196"/>
    </location>
</feature>
<evidence type="ECO:0000256" key="3">
    <source>
        <dbReference type="ARBA" id="ARBA00023306"/>
    </source>
</evidence>
<protein>
    <recommendedName>
        <fullName evidence="6">Cyclin N-terminal domain-containing protein</fullName>
    </recommendedName>
</protein>
<evidence type="ECO:0000256" key="5">
    <source>
        <dbReference type="SAM" id="Phobius"/>
    </source>
</evidence>
<dbReference type="InterPro" id="IPR036915">
    <property type="entry name" value="Cyclin-like_sf"/>
</dbReference>
<dbReference type="FunFam" id="1.10.472.10:FF:000001">
    <property type="entry name" value="G2/mitotic-specific cyclin"/>
    <property type="match status" value="1"/>
</dbReference>
<dbReference type="InterPro" id="IPR048258">
    <property type="entry name" value="Cyclins_cyclin-box"/>
</dbReference>
<sequence>MAVEENCPPPFNRAAAQLPGEPPLKRKFSELSTLSDATVPCTPVPSKPRYKARKEEEGSREAASAQITAPADGDSAVDDPQMCATHASPMYRYLRSMEVGSWIKIVAFSPERVSIGVEAKRRPSPNYMDAVQRRVTAGMRGVLVDWLVQVADEYRLVSDTLYLAVSYIDRFLSFNAIGRERLQLLGVASMLVAAYVPMCLLWVKTIPFLLE</sequence>
<dbReference type="GO" id="GO:0051301">
    <property type="term" value="P:cell division"/>
    <property type="evidence" value="ECO:0007669"/>
    <property type="project" value="UniProtKB-KW"/>
</dbReference>
<gene>
    <name evidence="7" type="ORF">C4D60_Mb02t22240</name>
</gene>
<organism evidence="7 8">
    <name type="scientific">Musa balbisiana</name>
    <name type="common">Banana</name>
    <dbReference type="NCBI Taxonomy" id="52838"/>
    <lineage>
        <taxon>Eukaryota</taxon>
        <taxon>Viridiplantae</taxon>
        <taxon>Streptophyta</taxon>
        <taxon>Embryophyta</taxon>
        <taxon>Tracheophyta</taxon>
        <taxon>Spermatophyta</taxon>
        <taxon>Magnoliopsida</taxon>
        <taxon>Liliopsida</taxon>
        <taxon>Zingiberales</taxon>
        <taxon>Musaceae</taxon>
        <taxon>Musa</taxon>
    </lineage>
</organism>
<evidence type="ECO:0000256" key="1">
    <source>
        <dbReference type="ARBA" id="ARBA00022618"/>
    </source>
</evidence>
<dbReference type="AlphaFoldDB" id="A0A4S8IEY0"/>
<dbReference type="Proteomes" id="UP000317650">
    <property type="component" value="Chromosome 2"/>
</dbReference>
<dbReference type="PANTHER" id="PTHR10177">
    <property type="entry name" value="CYCLINS"/>
    <property type="match status" value="1"/>
</dbReference>
<dbReference type="InterPro" id="IPR006671">
    <property type="entry name" value="Cyclin_N"/>
</dbReference>
<keyword evidence="2" id="KW-0195">Cyclin</keyword>
<dbReference type="STRING" id="52838.A0A4S8IEY0"/>
<reference evidence="7 8" key="1">
    <citation type="journal article" date="2019" name="Nat. Plants">
        <title>Genome sequencing of Musa balbisiana reveals subgenome evolution and function divergence in polyploid bananas.</title>
        <authorList>
            <person name="Yao X."/>
        </authorList>
    </citation>
    <scope>NUCLEOTIDE SEQUENCE [LARGE SCALE GENOMIC DNA]</scope>
    <source>
        <strain evidence="8">cv. DH-PKW</strain>
        <tissue evidence="7">Leaves</tissue>
    </source>
</reference>
<dbReference type="EMBL" id="PYDT01000011">
    <property type="protein sequence ID" value="THU45842.1"/>
    <property type="molecule type" value="Genomic_DNA"/>
</dbReference>
<comment type="caution">
    <text evidence="7">The sequence shown here is derived from an EMBL/GenBank/DDBJ whole genome shotgun (WGS) entry which is preliminary data.</text>
</comment>
<evidence type="ECO:0000256" key="4">
    <source>
        <dbReference type="SAM" id="MobiDB-lite"/>
    </source>
</evidence>
<evidence type="ECO:0000313" key="8">
    <source>
        <dbReference type="Proteomes" id="UP000317650"/>
    </source>
</evidence>
<proteinExistence type="predicted"/>
<accession>A0A4S8IEY0</accession>
<keyword evidence="8" id="KW-1185">Reference proteome</keyword>
<feature type="region of interest" description="Disordered" evidence="4">
    <location>
        <begin position="1"/>
        <end position="78"/>
    </location>
</feature>
<dbReference type="Gene3D" id="1.10.472.10">
    <property type="entry name" value="Cyclin-like"/>
    <property type="match status" value="1"/>
</dbReference>
<name>A0A4S8IEY0_MUSBA</name>
<dbReference type="SUPFAM" id="SSF47954">
    <property type="entry name" value="Cyclin-like"/>
    <property type="match status" value="1"/>
</dbReference>
<dbReference type="Pfam" id="PF00134">
    <property type="entry name" value="Cyclin_N"/>
    <property type="match status" value="1"/>
</dbReference>
<keyword evidence="1" id="KW-0132">Cell division</keyword>
<dbReference type="PROSITE" id="PS00292">
    <property type="entry name" value="CYCLINS"/>
    <property type="match status" value="1"/>
</dbReference>
<evidence type="ECO:0000313" key="7">
    <source>
        <dbReference type="EMBL" id="THU45842.1"/>
    </source>
</evidence>
<keyword evidence="3" id="KW-0131">Cell cycle</keyword>
<dbReference type="InterPro" id="IPR039361">
    <property type="entry name" value="Cyclin"/>
</dbReference>
<keyword evidence="5" id="KW-0812">Transmembrane</keyword>